<keyword evidence="2" id="KW-1185">Reference proteome</keyword>
<dbReference type="Proteomes" id="UP000184363">
    <property type="component" value="Unassembled WGS sequence"/>
</dbReference>
<dbReference type="EMBL" id="FRAP01000002">
    <property type="protein sequence ID" value="SHK05832.1"/>
    <property type="molecule type" value="Genomic_DNA"/>
</dbReference>
<reference evidence="1 2" key="1">
    <citation type="submission" date="2016-11" db="EMBL/GenBank/DDBJ databases">
        <authorList>
            <person name="Jaros S."/>
            <person name="Januszkiewicz K."/>
            <person name="Wedrychowicz H."/>
        </authorList>
    </citation>
    <scope>NUCLEOTIDE SEQUENCE [LARGE SCALE GENOMIC DNA]</scope>
    <source>
        <strain evidence="1 2">DSM 43832</strain>
    </source>
</reference>
<gene>
    <name evidence="1" type="ORF">SAMN05443637_102194</name>
</gene>
<name>A0A1M6PD76_PSETH</name>
<organism evidence="1 2">
    <name type="scientific">Pseudonocardia thermophila</name>
    <dbReference type="NCBI Taxonomy" id="1848"/>
    <lineage>
        <taxon>Bacteria</taxon>
        <taxon>Bacillati</taxon>
        <taxon>Actinomycetota</taxon>
        <taxon>Actinomycetes</taxon>
        <taxon>Pseudonocardiales</taxon>
        <taxon>Pseudonocardiaceae</taxon>
        <taxon>Pseudonocardia</taxon>
    </lineage>
</organism>
<proteinExistence type="predicted"/>
<dbReference type="AlphaFoldDB" id="A0A1M6PD76"/>
<dbReference type="SUPFAM" id="SSF159894">
    <property type="entry name" value="YgaC/TfoX-N like"/>
    <property type="match status" value="1"/>
</dbReference>
<evidence type="ECO:0000313" key="2">
    <source>
        <dbReference type="Proteomes" id="UP000184363"/>
    </source>
</evidence>
<evidence type="ECO:0000313" key="1">
    <source>
        <dbReference type="EMBL" id="SHK05832.1"/>
    </source>
</evidence>
<dbReference type="STRING" id="1848.SAMN05443637_102194"/>
<evidence type="ECO:0008006" key="3">
    <source>
        <dbReference type="Google" id="ProtNLM"/>
    </source>
</evidence>
<dbReference type="Gene3D" id="3.30.1460.30">
    <property type="entry name" value="YgaC/TfoX-N like chaperone"/>
    <property type="match status" value="1"/>
</dbReference>
<dbReference type="OrthoDB" id="8779526at2"/>
<dbReference type="RefSeq" id="WP_073455332.1">
    <property type="nucleotide sequence ID" value="NZ_CALGVN010000053.1"/>
</dbReference>
<protein>
    <recommendedName>
        <fullName evidence="3">TfoX N-terminal domain-containing protein</fullName>
    </recommendedName>
</protein>
<accession>A0A1M6PD76</accession>
<sequence>MRPGRAAGQELLDELVAEVTAGMPGIERAPLFGSSGVRRDGALVAFIGRGGELVVRLPEGRAQQLLASGAAREVRMGRAAAREWVAVPRPADGAQPWRELLAAACAHAVG</sequence>